<reference evidence="1 2" key="1">
    <citation type="submission" date="2021-06" db="EMBL/GenBank/DDBJ databases">
        <authorList>
            <person name="Palmer J.M."/>
        </authorList>
    </citation>
    <scope>NUCLEOTIDE SEQUENCE [LARGE SCALE GENOMIC DNA]</scope>
    <source>
        <strain evidence="1 2">GA_2019</strain>
        <tissue evidence="1">Muscle</tissue>
    </source>
</reference>
<evidence type="ECO:0000313" key="1">
    <source>
        <dbReference type="EMBL" id="MEQ2163836.1"/>
    </source>
</evidence>
<protein>
    <submittedName>
        <fullName evidence="1">Uncharacterized protein</fullName>
    </submittedName>
</protein>
<dbReference type="Proteomes" id="UP001476798">
    <property type="component" value="Unassembled WGS sequence"/>
</dbReference>
<keyword evidence="2" id="KW-1185">Reference proteome</keyword>
<gene>
    <name evidence="1" type="ORF">GOODEAATRI_034647</name>
</gene>
<name>A0ABV0MXH5_9TELE</name>
<evidence type="ECO:0000313" key="2">
    <source>
        <dbReference type="Proteomes" id="UP001476798"/>
    </source>
</evidence>
<comment type="caution">
    <text evidence="1">The sequence shown here is derived from an EMBL/GenBank/DDBJ whole genome shotgun (WGS) entry which is preliminary data.</text>
</comment>
<accession>A0ABV0MXH5</accession>
<organism evidence="1 2">
    <name type="scientific">Goodea atripinnis</name>
    <dbReference type="NCBI Taxonomy" id="208336"/>
    <lineage>
        <taxon>Eukaryota</taxon>
        <taxon>Metazoa</taxon>
        <taxon>Chordata</taxon>
        <taxon>Craniata</taxon>
        <taxon>Vertebrata</taxon>
        <taxon>Euteleostomi</taxon>
        <taxon>Actinopterygii</taxon>
        <taxon>Neopterygii</taxon>
        <taxon>Teleostei</taxon>
        <taxon>Neoteleostei</taxon>
        <taxon>Acanthomorphata</taxon>
        <taxon>Ovalentaria</taxon>
        <taxon>Atherinomorphae</taxon>
        <taxon>Cyprinodontiformes</taxon>
        <taxon>Goodeidae</taxon>
        <taxon>Goodea</taxon>
    </lineage>
</organism>
<proteinExistence type="predicted"/>
<sequence>MAAEPGAMGPDLGTQKAMAVLVGHCSRMGYPVGRTSSVLAGVFLAVAAGVSPRVSRVQQVMEGQVAVQQQRLELEAEVSLWRVLVWMAEAQKAEVIRVLGHDDSRRLSFFGTCSKGKWSHDMSRFL</sequence>
<dbReference type="EMBL" id="JAHRIO010019745">
    <property type="protein sequence ID" value="MEQ2163836.1"/>
    <property type="molecule type" value="Genomic_DNA"/>
</dbReference>